<sequence>MTDSTSEHPAPAIIATFPDRGEAEVVAAKLIGAGLDAVVVDEVEGGSLPVDTEPGVVVAVPATEEAAARDVLAIDTPRS</sequence>
<evidence type="ECO:0000313" key="1">
    <source>
        <dbReference type="EMBL" id="TDT17204.1"/>
    </source>
</evidence>
<dbReference type="RefSeq" id="WP_133869505.1">
    <property type="nucleotide sequence ID" value="NZ_JAVJPS010000024.1"/>
</dbReference>
<proteinExistence type="predicted"/>
<dbReference type="AlphaFoldDB" id="A0A4R7I253"/>
<dbReference type="EMBL" id="SOAU01000001">
    <property type="protein sequence ID" value="TDT17204.1"/>
    <property type="molecule type" value="Genomic_DNA"/>
</dbReference>
<accession>A0A4R7I253</accession>
<organism evidence="1 2">
    <name type="scientific">Ilumatobacter fluminis</name>
    <dbReference type="NCBI Taxonomy" id="467091"/>
    <lineage>
        <taxon>Bacteria</taxon>
        <taxon>Bacillati</taxon>
        <taxon>Actinomycetota</taxon>
        <taxon>Acidimicrobiia</taxon>
        <taxon>Acidimicrobiales</taxon>
        <taxon>Ilumatobacteraceae</taxon>
        <taxon>Ilumatobacter</taxon>
    </lineage>
</organism>
<protein>
    <recommendedName>
        <fullName evidence="3">Signal transducing protein</fullName>
    </recommendedName>
</protein>
<comment type="caution">
    <text evidence="1">The sequence shown here is derived from an EMBL/GenBank/DDBJ whole genome shotgun (WGS) entry which is preliminary data.</text>
</comment>
<name>A0A4R7I253_9ACTN</name>
<keyword evidence="2" id="KW-1185">Reference proteome</keyword>
<evidence type="ECO:0000313" key="2">
    <source>
        <dbReference type="Proteomes" id="UP000294558"/>
    </source>
</evidence>
<gene>
    <name evidence="1" type="ORF">BDK89_2812</name>
</gene>
<reference evidence="1 2" key="1">
    <citation type="submission" date="2019-03" db="EMBL/GenBank/DDBJ databases">
        <title>Sequencing the genomes of 1000 actinobacteria strains.</title>
        <authorList>
            <person name="Klenk H.-P."/>
        </authorList>
    </citation>
    <scope>NUCLEOTIDE SEQUENCE [LARGE SCALE GENOMIC DNA]</scope>
    <source>
        <strain evidence="1 2">DSM 18936</strain>
    </source>
</reference>
<dbReference type="Proteomes" id="UP000294558">
    <property type="component" value="Unassembled WGS sequence"/>
</dbReference>
<evidence type="ECO:0008006" key="3">
    <source>
        <dbReference type="Google" id="ProtNLM"/>
    </source>
</evidence>